<feature type="compositionally biased region" description="Polar residues" evidence="5">
    <location>
        <begin position="161"/>
        <end position="196"/>
    </location>
</feature>
<feature type="region of interest" description="Disordered" evidence="5">
    <location>
        <begin position="153"/>
        <end position="214"/>
    </location>
</feature>
<dbReference type="PROSITE" id="PS51892">
    <property type="entry name" value="SUBTILASE"/>
    <property type="match status" value="1"/>
</dbReference>
<dbReference type="GO" id="GO:0004252">
    <property type="term" value="F:serine-type endopeptidase activity"/>
    <property type="evidence" value="ECO:0007669"/>
    <property type="project" value="UniProtKB-UniRule"/>
</dbReference>
<dbReference type="GO" id="GO:0006508">
    <property type="term" value="P:proteolysis"/>
    <property type="evidence" value="ECO:0007669"/>
    <property type="project" value="UniProtKB-KW"/>
</dbReference>
<dbReference type="AlphaFoldDB" id="A0A8E0RRQ1"/>
<reference evidence="7" key="1">
    <citation type="submission" date="2019-05" db="EMBL/GenBank/DDBJ databases">
        <title>Annotation for the trematode Fasciolopsis buski.</title>
        <authorList>
            <person name="Choi Y.-J."/>
        </authorList>
    </citation>
    <scope>NUCLEOTIDE SEQUENCE</scope>
    <source>
        <strain evidence="7">HT</strain>
        <tissue evidence="7">Whole worm</tissue>
    </source>
</reference>
<name>A0A8E0RRQ1_9TREM</name>
<organism evidence="7 8">
    <name type="scientific">Fasciolopsis buskii</name>
    <dbReference type="NCBI Taxonomy" id="27845"/>
    <lineage>
        <taxon>Eukaryota</taxon>
        <taxon>Metazoa</taxon>
        <taxon>Spiralia</taxon>
        <taxon>Lophotrochozoa</taxon>
        <taxon>Platyhelminthes</taxon>
        <taxon>Trematoda</taxon>
        <taxon>Digenea</taxon>
        <taxon>Plagiorchiida</taxon>
        <taxon>Echinostomata</taxon>
        <taxon>Echinostomatoidea</taxon>
        <taxon>Fasciolidae</taxon>
        <taxon>Fasciolopsis</taxon>
    </lineage>
</organism>
<dbReference type="PANTHER" id="PTHR43806:SF14">
    <property type="entry name" value="TRIPEPTIDYL-PEPTIDASE 2"/>
    <property type="match status" value="1"/>
</dbReference>
<evidence type="ECO:0000256" key="4">
    <source>
        <dbReference type="PROSITE-ProRule" id="PRU01240"/>
    </source>
</evidence>
<dbReference type="EMBL" id="LUCM01006260">
    <property type="protein sequence ID" value="KAA0191550.1"/>
    <property type="molecule type" value="Genomic_DNA"/>
</dbReference>
<evidence type="ECO:0000313" key="8">
    <source>
        <dbReference type="Proteomes" id="UP000728185"/>
    </source>
</evidence>
<comment type="caution">
    <text evidence="7">The sequence shown here is derived from an EMBL/GenBank/DDBJ whole genome shotgun (WGS) entry which is preliminary data.</text>
</comment>
<dbReference type="GO" id="GO:0005829">
    <property type="term" value="C:cytosol"/>
    <property type="evidence" value="ECO:0007669"/>
    <property type="project" value="TreeGrafter"/>
</dbReference>
<gene>
    <name evidence="7" type="ORF">FBUS_08862</name>
</gene>
<dbReference type="SUPFAM" id="SSF52743">
    <property type="entry name" value="Subtilisin-like"/>
    <property type="match status" value="1"/>
</dbReference>
<dbReference type="InterPro" id="IPR036852">
    <property type="entry name" value="Peptidase_S8/S53_dom_sf"/>
</dbReference>
<evidence type="ECO:0000259" key="6">
    <source>
        <dbReference type="Pfam" id="PF00082"/>
    </source>
</evidence>
<feature type="active site" description="Charge relay system" evidence="4">
    <location>
        <position position="37"/>
    </location>
</feature>
<evidence type="ECO:0000313" key="7">
    <source>
        <dbReference type="EMBL" id="KAA0191550.1"/>
    </source>
</evidence>
<dbReference type="GO" id="GO:0008240">
    <property type="term" value="F:tripeptidyl-peptidase activity"/>
    <property type="evidence" value="ECO:0007669"/>
    <property type="project" value="TreeGrafter"/>
</dbReference>
<keyword evidence="4" id="KW-0378">Hydrolase</keyword>
<evidence type="ECO:0000256" key="2">
    <source>
        <dbReference type="ARBA" id="ARBA00022670"/>
    </source>
</evidence>
<sequence>MVAMESELLPKKHINADVFTESNPAADGSNTIIAVWDTGVDPTAGGLQVTPDGKPKIIDFIDASGCGDVKMRTKFRLSEDDRTVETLTGRQVKIPPHWKPKTGEVRMGVKLASELFPRALLQRLRSESKDDLWSSSVKRLTSRIAGDYAEAEEHLMESRSAHSSQPNHQTQPDLVNKQNQNIVTSDTRSAAQSPKNFTLADKSDSPGRGLSAARQVYGKRKSLPKGKLHEGETSVFPLTASKNQLKSAARLLEDSLATFDRNYVASEMVYDCFVFHDGSKWVSCVDTSPYNPGKTLADMPLLADFSVGRQCACFGDDTQLFFTVKILNDGKLLQIVTNDSGHGTHVAAMAAAYFPSSEPDQMSTYSVQSTLVRRNGVAPGAQIVSIKISDSRLGSMETGVSLLRAIRWTVKLKCDVVNYSFGEHCVWPNVGQPYSSPCDLFTDGDSTELGMNADTESSELPGSGLRAFGRAAPTAYTWGSRGPALDGSLGLCVAAPGAANTSVASWQLRPCALLNGSSMSAPLVTGCVGS</sequence>
<accession>A0A8E0RRQ1</accession>
<keyword evidence="2 4" id="KW-0645">Protease</keyword>
<protein>
    <submittedName>
        <fullName evidence="7">Tripeptidyl-peptidase 2</fullName>
    </submittedName>
</protein>
<keyword evidence="8" id="KW-1185">Reference proteome</keyword>
<evidence type="ECO:0000256" key="1">
    <source>
        <dbReference type="ARBA" id="ARBA00011073"/>
    </source>
</evidence>
<dbReference type="OrthoDB" id="10256524at2759"/>
<comment type="similarity">
    <text evidence="1 4">Belongs to the peptidase S8 family.</text>
</comment>
<feature type="domain" description="Peptidase S8/S53" evidence="6">
    <location>
        <begin position="28"/>
        <end position="430"/>
    </location>
</feature>
<evidence type="ECO:0000256" key="3">
    <source>
        <dbReference type="ARBA" id="ARBA00022825"/>
    </source>
</evidence>
<dbReference type="Gene3D" id="2.20.25.690">
    <property type="match status" value="1"/>
</dbReference>
<keyword evidence="3 4" id="KW-0720">Serine protease</keyword>
<dbReference type="InterPro" id="IPR000209">
    <property type="entry name" value="Peptidase_S8/S53_dom"/>
</dbReference>
<feature type="active site" description="Charge relay system" evidence="4">
    <location>
        <position position="342"/>
    </location>
</feature>
<feature type="domain" description="Peptidase S8/S53" evidence="6">
    <location>
        <begin position="473"/>
        <end position="528"/>
    </location>
</feature>
<dbReference type="Pfam" id="PF00082">
    <property type="entry name" value="Peptidase_S8"/>
    <property type="match status" value="2"/>
</dbReference>
<feature type="active site" description="Charge relay system" evidence="4">
    <location>
        <position position="518"/>
    </location>
</feature>
<dbReference type="Gene3D" id="3.40.50.200">
    <property type="entry name" value="Peptidase S8/S53 domain"/>
    <property type="match status" value="2"/>
</dbReference>
<proteinExistence type="inferred from homology"/>
<dbReference type="PANTHER" id="PTHR43806">
    <property type="entry name" value="PEPTIDASE S8"/>
    <property type="match status" value="1"/>
</dbReference>
<dbReference type="InterPro" id="IPR050131">
    <property type="entry name" value="Peptidase_S8_subtilisin-like"/>
</dbReference>
<evidence type="ECO:0000256" key="5">
    <source>
        <dbReference type="SAM" id="MobiDB-lite"/>
    </source>
</evidence>
<dbReference type="Proteomes" id="UP000728185">
    <property type="component" value="Unassembled WGS sequence"/>
</dbReference>